<dbReference type="Proteomes" id="UP000285301">
    <property type="component" value="Unassembled WGS sequence"/>
</dbReference>
<keyword evidence="11" id="KW-1185">Reference proteome</keyword>
<dbReference type="InterPro" id="IPR003923">
    <property type="entry name" value="TAF10"/>
</dbReference>
<dbReference type="Pfam" id="PF03540">
    <property type="entry name" value="TAF10"/>
    <property type="match status" value="1"/>
</dbReference>
<gene>
    <name evidence="10" type="ORF">B4U79_00927</name>
    <name evidence="9" type="ORF">B4U79_12970</name>
    <name evidence="8" type="ORF">B4U79_14893</name>
</gene>
<evidence type="ECO:0000313" key="11">
    <source>
        <dbReference type="Proteomes" id="UP000285301"/>
    </source>
</evidence>
<dbReference type="CDD" id="cd07982">
    <property type="entry name" value="HFD_TAF10"/>
    <property type="match status" value="1"/>
</dbReference>
<dbReference type="OrthoDB" id="154356at2759"/>
<evidence type="ECO:0000256" key="7">
    <source>
        <dbReference type="SAM" id="MobiDB-lite"/>
    </source>
</evidence>
<dbReference type="EMBL" id="NCKU01003389">
    <property type="protein sequence ID" value="RWS07612.1"/>
    <property type="molecule type" value="Genomic_DNA"/>
</dbReference>
<feature type="compositionally biased region" description="Basic and acidic residues" evidence="7">
    <location>
        <begin position="17"/>
        <end position="31"/>
    </location>
</feature>
<keyword evidence="2 6" id="KW-0805">Transcription regulation</keyword>
<dbReference type="GO" id="GO:0005669">
    <property type="term" value="C:transcription factor TFIID complex"/>
    <property type="evidence" value="ECO:0007669"/>
    <property type="project" value="TreeGrafter"/>
</dbReference>
<dbReference type="GO" id="GO:0003743">
    <property type="term" value="F:translation initiation factor activity"/>
    <property type="evidence" value="ECO:0007669"/>
    <property type="project" value="UniProtKB-KW"/>
</dbReference>
<comment type="function">
    <text evidence="6">The TFIID basal transcription factor complex plays a major role in the initiation of RNA polymerase II (Pol II)-dependent transcription.</text>
</comment>
<dbReference type="PANTHER" id="PTHR21242:SF0">
    <property type="entry name" value="TRANSCRIPTION INITIATION FACTOR TFIID SUBUNIT 10"/>
    <property type="match status" value="1"/>
</dbReference>
<dbReference type="AlphaFoldDB" id="A0A3S3P410"/>
<evidence type="ECO:0000256" key="6">
    <source>
        <dbReference type="PIRNR" id="PIRNR017246"/>
    </source>
</evidence>
<dbReference type="GO" id="GO:0016251">
    <property type="term" value="F:RNA polymerase II general transcription initiation factor activity"/>
    <property type="evidence" value="ECO:0007669"/>
    <property type="project" value="TreeGrafter"/>
</dbReference>
<evidence type="ECO:0000313" key="10">
    <source>
        <dbReference type="EMBL" id="RWS07664.1"/>
    </source>
</evidence>
<evidence type="ECO:0000256" key="5">
    <source>
        <dbReference type="ARBA" id="ARBA00025730"/>
    </source>
</evidence>
<dbReference type="STRING" id="1965070.A0A3S3P410"/>
<dbReference type="EMBL" id="NCKU01003365">
    <property type="protein sequence ID" value="RWS07664.1"/>
    <property type="molecule type" value="Genomic_DNA"/>
</dbReference>
<comment type="caution">
    <text evidence="9">The sequence shown here is derived from an EMBL/GenBank/DDBJ whole genome shotgun (WGS) entry which is preliminary data.</text>
</comment>
<evidence type="ECO:0000256" key="2">
    <source>
        <dbReference type="ARBA" id="ARBA00023015"/>
    </source>
</evidence>
<dbReference type="GO" id="GO:1990841">
    <property type="term" value="F:promoter-specific chromatin binding"/>
    <property type="evidence" value="ECO:0007669"/>
    <property type="project" value="TreeGrafter"/>
</dbReference>
<dbReference type="EMBL" id="NCKU01004553">
    <property type="protein sequence ID" value="RWS05779.1"/>
    <property type="molecule type" value="Genomic_DNA"/>
</dbReference>
<keyword evidence="9" id="KW-0396">Initiation factor</keyword>
<organism evidence="9 11">
    <name type="scientific">Dinothrombium tinctorium</name>
    <dbReference type="NCBI Taxonomy" id="1965070"/>
    <lineage>
        <taxon>Eukaryota</taxon>
        <taxon>Metazoa</taxon>
        <taxon>Ecdysozoa</taxon>
        <taxon>Arthropoda</taxon>
        <taxon>Chelicerata</taxon>
        <taxon>Arachnida</taxon>
        <taxon>Acari</taxon>
        <taxon>Acariformes</taxon>
        <taxon>Trombidiformes</taxon>
        <taxon>Prostigmata</taxon>
        <taxon>Anystina</taxon>
        <taxon>Parasitengona</taxon>
        <taxon>Trombidioidea</taxon>
        <taxon>Trombidiidae</taxon>
        <taxon>Dinothrombium</taxon>
    </lineage>
</organism>
<evidence type="ECO:0000256" key="4">
    <source>
        <dbReference type="ARBA" id="ARBA00023242"/>
    </source>
</evidence>
<dbReference type="GO" id="GO:0000124">
    <property type="term" value="C:SAGA complex"/>
    <property type="evidence" value="ECO:0007669"/>
    <property type="project" value="TreeGrafter"/>
</dbReference>
<dbReference type="PIRSF" id="PIRSF017246">
    <property type="entry name" value="TFIID_TAF10"/>
    <property type="match status" value="1"/>
</dbReference>
<evidence type="ECO:0000313" key="8">
    <source>
        <dbReference type="EMBL" id="RWS05779.1"/>
    </source>
</evidence>
<name>A0A3S3P410_9ACAR</name>
<dbReference type="PANTHER" id="PTHR21242">
    <property type="entry name" value="TRANSCRIPTION INITIATION FACTOR TFIID SUBUNIT 10"/>
    <property type="match status" value="1"/>
</dbReference>
<accession>A0A3S3P410</accession>
<comment type="subcellular location">
    <subcellularLocation>
        <location evidence="1 6">Nucleus</location>
    </subcellularLocation>
</comment>
<reference evidence="9" key="2">
    <citation type="submission" date="2018-11" db="EMBL/GenBank/DDBJ databases">
        <title>Trombidioid mite genomics.</title>
        <authorList>
            <person name="Dong X."/>
        </authorList>
    </citation>
    <scope>NUCLEOTIDE SEQUENCE</scope>
    <source>
        <strain evidence="9">UoL-WK</strain>
    </source>
</reference>
<sequence length="147" mass="15990">MEVTAENESIVDGNADTDSKSDADSGGHVNREGAASAESKPTPAQSLADFILQLEDYTPTIPDAVTVHFLNSSGFETSDNRIVRLISLAAQKFISDIVNDALQHCKMRGAGQTKKTSKDKRYTLTLEDLTPALSEYGITAKKPYYFN</sequence>
<dbReference type="PRINTS" id="PR01443">
    <property type="entry name" value="TFIID30KDSUB"/>
</dbReference>
<evidence type="ECO:0000256" key="3">
    <source>
        <dbReference type="ARBA" id="ARBA00023163"/>
    </source>
</evidence>
<protein>
    <recommendedName>
        <fullName evidence="6">Transcription initiation factor TFIID subunit 10</fullName>
    </recommendedName>
</protein>
<keyword evidence="3 6" id="KW-0804">Transcription</keyword>
<dbReference type="GO" id="GO:0006367">
    <property type="term" value="P:transcription initiation at RNA polymerase II promoter"/>
    <property type="evidence" value="ECO:0007669"/>
    <property type="project" value="TreeGrafter"/>
</dbReference>
<reference evidence="9 11" key="1">
    <citation type="journal article" date="2018" name="Gigascience">
        <title>Genomes of trombidid mites reveal novel predicted allergens and laterally-transferred genes associated with secondary metabolism.</title>
        <authorList>
            <person name="Dong X."/>
            <person name="Chaisiri K."/>
            <person name="Xia D."/>
            <person name="Armstrong S.D."/>
            <person name="Fang Y."/>
            <person name="Donnelly M.J."/>
            <person name="Kadowaki T."/>
            <person name="McGarry J.W."/>
            <person name="Darby A.C."/>
            <person name="Makepeace B.L."/>
        </authorList>
    </citation>
    <scope>NUCLEOTIDE SEQUENCE [LARGE SCALE GENOMIC DNA]</scope>
    <source>
        <strain evidence="9">UoL-WK</strain>
    </source>
</reference>
<keyword evidence="4 6" id="KW-0539">Nucleus</keyword>
<proteinExistence type="inferred from homology"/>
<keyword evidence="9" id="KW-0648">Protein biosynthesis</keyword>
<comment type="similarity">
    <text evidence="5 6">Belongs to the TAF10 family.</text>
</comment>
<feature type="region of interest" description="Disordered" evidence="7">
    <location>
        <begin position="1"/>
        <end position="43"/>
    </location>
</feature>
<evidence type="ECO:0000313" key="9">
    <source>
        <dbReference type="EMBL" id="RWS07612.1"/>
    </source>
</evidence>
<evidence type="ECO:0000256" key="1">
    <source>
        <dbReference type="ARBA" id="ARBA00004123"/>
    </source>
</evidence>